<dbReference type="PROSITE" id="PS50102">
    <property type="entry name" value="RRM"/>
    <property type="match status" value="4"/>
</dbReference>
<dbReference type="InterPro" id="IPR000504">
    <property type="entry name" value="RRM_dom"/>
</dbReference>
<dbReference type="CDD" id="cd12378">
    <property type="entry name" value="RRM1_I_PABPs"/>
    <property type="match status" value="1"/>
</dbReference>
<dbReference type="PROSITE" id="PS51309">
    <property type="entry name" value="PABC"/>
    <property type="match status" value="1"/>
</dbReference>
<comment type="caution">
    <text evidence="12">The sequence shown here is derived from an EMBL/GenBank/DDBJ whole genome shotgun (WGS) entry which is preliminary data.</text>
</comment>
<dbReference type="Pfam" id="PF00658">
    <property type="entry name" value="MLLE"/>
    <property type="match status" value="1"/>
</dbReference>
<feature type="domain" description="PABC" evidence="11">
    <location>
        <begin position="592"/>
        <end position="669"/>
    </location>
</feature>
<dbReference type="SUPFAM" id="SSF54928">
    <property type="entry name" value="RNA-binding domain, RBD"/>
    <property type="match status" value="2"/>
</dbReference>
<dbReference type="CDD" id="cd12381">
    <property type="entry name" value="RRM4_I_PABPs"/>
    <property type="match status" value="1"/>
</dbReference>
<feature type="compositionally biased region" description="Low complexity" evidence="9">
    <location>
        <begin position="525"/>
        <end position="553"/>
    </location>
</feature>
<dbReference type="SMART" id="SM00360">
    <property type="entry name" value="RRM"/>
    <property type="match status" value="4"/>
</dbReference>
<evidence type="ECO:0000313" key="13">
    <source>
        <dbReference type="Proteomes" id="UP000664859"/>
    </source>
</evidence>
<dbReference type="FunFam" id="1.10.1900.10:FF:000004">
    <property type="entry name" value="Polyadenylate-binding protein"/>
    <property type="match status" value="1"/>
</dbReference>
<dbReference type="GO" id="GO:0005737">
    <property type="term" value="C:cytoplasm"/>
    <property type="evidence" value="ECO:0007669"/>
    <property type="project" value="UniProtKB-SubCell"/>
</dbReference>
<protein>
    <recommendedName>
        <fullName evidence="8">Polyadenylate-binding protein</fullName>
        <shortName evidence="8">PABP</shortName>
    </recommendedName>
</protein>
<reference evidence="12" key="1">
    <citation type="submission" date="2021-02" db="EMBL/GenBank/DDBJ databases">
        <title>First Annotated Genome of the Yellow-green Alga Tribonema minus.</title>
        <authorList>
            <person name="Mahan K.M."/>
        </authorList>
    </citation>
    <scope>NUCLEOTIDE SEQUENCE</scope>
    <source>
        <strain evidence="12">UTEX B ZZ1240</strain>
    </source>
</reference>
<evidence type="ECO:0000256" key="7">
    <source>
        <dbReference type="PROSITE-ProRule" id="PRU00176"/>
    </source>
</evidence>
<dbReference type="Gene3D" id="3.30.70.330">
    <property type="match status" value="4"/>
</dbReference>
<keyword evidence="5" id="KW-0810">Translation regulation</keyword>
<dbReference type="SMART" id="SM00517">
    <property type="entry name" value="PolyA"/>
    <property type="match status" value="1"/>
</dbReference>
<dbReference type="PANTHER" id="PTHR24012">
    <property type="entry name" value="RNA BINDING PROTEIN"/>
    <property type="match status" value="1"/>
</dbReference>
<evidence type="ECO:0000259" key="11">
    <source>
        <dbReference type="PROSITE" id="PS51309"/>
    </source>
</evidence>
<dbReference type="FunFam" id="3.30.70.330:FF:000003">
    <property type="entry name" value="Polyadenylate-binding protein"/>
    <property type="match status" value="1"/>
</dbReference>
<keyword evidence="13" id="KW-1185">Reference proteome</keyword>
<evidence type="ECO:0000313" key="12">
    <source>
        <dbReference type="EMBL" id="KAG5182447.1"/>
    </source>
</evidence>
<evidence type="ECO:0000256" key="4">
    <source>
        <dbReference type="ARBA" id="ARBA00022737"/>
    </source>
</evidence>
<dbReference type="AlphaFoldDB" id="A0A835YVH9"/>
<comment type="similarity">
    <text evidence="2 8">Belongs to the polyadenylate-binding protein type-1 family.</text>
</comment>
<dbReference type="NCBIfam" id="TIGR01628">
    <property type="entry name" value="PABP-1234"/>
    <property type="match status" value="1"/>
</dbReference>
<evidence type="ECO:0000256" key="8">
    <source>
        <dbReference type="RuleBase" id="RU362004"/>
    </source>
</evidence>
<dbReference type="SUPFAM" id="SSF63570">
    <property type="entry name" value="PABC (PABP) domain"/>
    <property type="match status" value="1"/>
</dbReference>
<dbReference type="InterPro" id="IPR012677">
    <property type="entry name" value="Nucleotide-bd_a/b_plait_sf"/>
</dbReference>
<dbReference type="GO" id="GO:0006417">
    <property type="term" value="P:regulation of translation"/>
    <property type="evidence" value="ECO:0007669"/>
    <property type="project" value="UniProtKB-KW"/>
</dbReference>
<feature type="region of interest" description="Disordered" evidence="9">
    <location>
        <begin position="525"/>
        <end position="591"/>
    </location>
</feature>
<evidence type="ECO:0000256" key="6">
    <source>
        <dbReference type="ARBA" id="ARBA00022884"/>
    </source>
</evidence>
<keyword evidence="4" id="KW-0677">Repeat</keyword>
<dbReference type="EMBL" id="JAFCMP010000246">
    <property type="protein sequence ID" value="KAG5182447.1"/>
    <property type="molecule type" value="Genomic_DNA"/>
</dbReference>
<dbReference type="InterPro" id="IPR006515">
    <property type="entry name" value="PABP_1234"/>
</dbReference>
<dbReference type="Proteomes" id="UP000664859">
    <property type="component" value="Unassembled WGS sequence"/>
</dbReference>
<gene>
    <name evidence="12" type="ORF">JKP88DRAFT_164657</name>
</gene>
<feature type="domain" description="RRM" evidence="10">
    <location>
        <begin position="151"/>
        <end position="228"/>
    </location>
</feature>
<evidence type="ECO:0000256" key="2">
    <source>
        <dbReference type="ARBA" id="ARBA00008557"/>
    </source>
</evidence>
<dbReference type="InterPro" id="IPR045305">
    <property type="entry name" value="RRM2_I_PABPs"/>
</dbReference>
<evidence type="ECO:0000256" key="3">
    <source>
        <dbReference type="ARBA" id="ARBA00022490"/>
    </source>
</evidence>
<evidence type="ECO:0000256" key="9">
    <source>
        <dbReference type="SAM" id="MobiDB-lite"/>
    </source>
</evidence>
<feature type="domain" description="RRM" evidence="10">
    <location>
        <begin position="239"/>
        <end position="324"/>
    </location>
</feature>
<feature type="domain" description="RRM" evidence="10">
    <location>
        <begin position="63"/>
        <end position="141"/>
    </location>
</feature>
<proteinExistence type="inferred from homology"/>
<feature type="compositionally biased region" description="Low complexity" evidence="9">
    <location>
        <begin position="564"/>
        <end position="575"/>
    </location>
</feature>
<dbReference type="Pfam" id="PF00076">
    <property type="entry name" value="RRM_1"/>
    <property type="match status" value="4"/>
</dbReference>
<comment type="subcellular location">
    <subcellularLocation>
        <location evidence="1 8">Cytoplasm</location>
    </subcellularLocation>
</comment>
<dbReference type="FunFam" id="3.30.70.330:FF:000091">
    <property type="entry name" value="Polyadenylate-binding protein"/>
    <property type="match status" value="1"/>
</dbReference>
<dbReference type="InterPro" id="IPR002004">
    <property type="entry name" value="PABP_HYD_C"/>
</dbReference>
<keyword evidence="3 8" id="KW-0963">Cytoplasm</keyword>
<dbReference type="GO" id="GO:0003723">
    <property type="term" value="F:RNA binding"/>
    <property type="evidence" value="ECO:0007669"/>
    <property type="project" value="UniProtKB-UniRule"/>
</dbReference>
<dbReference type="SMART" id="SM00361">
    <property type="entry name" value="RRM_1"/>
    <property type="match status" value="3"/>
</dbReference>
<dbReference type="InterPro" id="IPR003954">
    <property type="entry name" value="RRM_euk-type"/>
</dbReference>
<accession>A0A835YVH9</accession>
<dbReference type="InterPro" id="IPR034364">
    <property type="entry name" value="PABP_RRM1"/>
</dbReference>
<comment type="function">
    <text evidence="8">Binds the poly(A) tail of mRNA.</text>
</comment>
<keyword evidence="6 7" id="KW-0694">RNA-binding</keyword>
<dbReference type="FunFam" id="3.30.70.330:FF:000648">
    <property type="entry name" value="Polyadenylate-binding protein"/>
    <property type="match status" value="1"/>
</dbReference>
<sequence length="670" mass="72864">MSSAELPRPSDVCLPAKLYSLTRVCIGSASGKGVPLFALCQQATDHIAYTSLLLPQVTPFHSASLYVGDLAPDITESTLFEIFNQVGPVASIRVCRDTITRRSLGYAYVNFHNVADAERALDTMNFTLIKDNPCRIMWSQRDPSMRRSGVGNVFVKNLDETIDNKALYDTFSLFGNILSCKVATDDAGNSKGYGYVHYETAESANEAIAKIDGMVVGGKQVHVGHFVRRNDRAGQADWTNIYVKNIPLAWDEEKLRSEFAKFGTINSVKIQRESSDPASLSRGFGFINFEDHEAAESAVSEMNGKTVSGPAVETRELFCCRAQKRTERQRELQAKYEALKVERMNKYQGVNLYVKNLDEAVDEAALREAFATQGTITSVRIMKDAVTGNSKGFGFVCFSSPEEATKAVQEMNNRMVASKPIYVALAQRKEVRRAQLEAQYAQQRGGLGPRGPMGAMQPGMYGMGMPYMMPGQPGGMPQPPRAGGYPMMPQMMGPRGAPRGGPNSMQPYPGRGTYPMPAYAMGAMPVQQQQQQQRGASGGAPQQAQAGGVPQQGNFKYTQQVRNPPAQGQAPQMGGMMAGGGGAAMMAPPPQAESLTAQALAAASPEMQKNMIGERLYPLIHESQPELAGKITGMLLEMDNGELLHLLESPDSLKAKIQEALQVLEAHTTD</sequence>
<evidence type="ECO:0000256" key="1">
    <source>
        <dbReference type="ARBA" id="ARBA00004496"/>
    </source>
</evidence>
<evidence type="ECO:0000256" key="5">
    <source>
        <dbReference type="ARBA" id="ARBA00022845"/>
    </source>
</evidence>
<dbReference type="OrthoDB" id="19742at2759"/>
<evidence type="ECO:0000259" key="10">
    <source>
        <dbReference type="PROSITE" id="PS50102"/>
    </source>
</evidence>
<dbReference type="InterPro" id="IPR036053">
    <property type="entry name" value="PABP-dom"/>
</dbReference>
<name>A0A835YVH9_9STRA</name>
<feature type="domain" description="RRM" evidence="10">
    <location>
        <begin position="350"/>
        <end position="428"/>
    </location>
</feature>
<dbReference type="InterPro" id="IPR035979">
    <property type="entry name" value="RBD_domain_sf"/>
</dbReference>
<organism evidence="12 13">
    <name type="scientific">Tribonema minus</name>
    <dbReference type="NCBI Taxonomy" id="303371"/>
    <lineage>
        <taxon>Eukaryota</taxon>
        <taxon>Sar</taxon>
        <taxon>Stramenopiles</taxon>
        <taxon>Ochrophyta</taxon>
        <taxon>PX clade</taxon>
        <taxon>Xanthophyceae</taxon>
        <taxon>Tribonematales</taxon>
        <taxon>Tribonemataceae</taxon>
        <taxon>Tribonema</taxon>
    </lineage>
</organism>
<dbReference type="CDD" id="cd12379">
    <property type="entry name" value="RRM2_I_PABPs"/>
    <property type="match status" value="1"/>
</dbReference>
<dbReference type="Gene3D" id="1.10.1900.10">
    <property type="entry name" value="c-terminal domain of poly(a) binding protein"/>
    <property type="match status" value="1"/>
</dbReference>